<sequence length="36" mass="3980">VWTGRGSGLLVEHEGGRQDKGDKTALMYAVYDNNLE</sequence>
<accession>V6U320</accession>
<gene>
    <name evidence="1" type="ORF">GSB_150062</name>
</gene>
<comment type="caution">
    <text evidence="1">The sequence shown here is derived from an EMBL/GenBank/DDBJ whole genome shotgun (WGS) entry which is preliminary data.</text>
</comment>
<dbReference type="AlphaFoldDB" id="V6U320"/>
<protein>
    <submittedName>
        <fullName evidence="1">Nucleoporin NSP1</fullName>
    </submittedName>
</protein>
<reference evidence="1 2" key="2">
    <citation type="journal article" date="2013" name="Genome Biol. Evol.">
        <title>Genome sequencing of Giardia lamblia genotypes A2 and B isolates (DH and GS) and comparative analysis with the genomes of genotypes A1 and E (WB and Pig).</title>
        <authorList>
            <person name="Adam R.D."/>
            <person name="Dahlstrom E.W."/>
            <person name="Martens C.A."/>
            <person name="Bruno D.P."/>
            <person name="Barbian K.D."/>
            <person name="Ricklefs S.M."/>
            <person name="Hernandez M.M."/>
            <person name="Narla N.P."/>
            <person name="Patel R.B."/>
            <person name="Porcella S.F."/>
            <person name="Nash T.E."/>
        </authorList>
    </citation>
    <scope>NUCLEOTIDE SEQUENCE [LARGE SCALE GENOMIC DNA]</scope>
    <source>
        <strain evidence="1 2">GS</strain>
    </source>
</reference>
<feature type="non-terminal residue" evidence="1">
    <location>
        <position position="1"/>
    </location>
</feature>
<proteinExistence type="predicted"/>
<name>V6U320_GIAIN</name>
<evidence type="ECO:0000313" key="1">
    <source>
        <dbReference type="EMBL" id="ESU45598.1"/>
    </source>
</evidence>
<reference evidence="2" key="1">
    <citation type="submission" date="2012-02" db="EMBL/GenBank/DDBJ databases">
        <title>Genome sequencing of Giardia lamblia Genotypes A2 and B isolates (DH and GS) and comparative analysis with the genomes of Genotypes A1 and E (WB and Pig).</title>
        <authorList>
            <person name="Adam R."/>
            <person name="Dahlstrom E."/>
            <person name="Martens C."/>
            <person name="Bruno D."/>
            <person name="Barbian K."/>
            <person name="Porcella S.F."/>
            <person name="Nash T."/>
        </authorList>
    </citation>
    <scope>NUCLEOTIDE SEQUENCE</scope>
    <source>
        <strain evidence="2">GS</strain>
    </source>
</reference>
<organism evidence="1 2">
    <name type="scientific">Giardia intestinalis</name>
    <name type="common">Giardia lamblia</name>
    <dbReference type="NCBI Taxonomy" id="5741"/>
    <lineage>
        <taxon>Eukaryota</taxon>
        <taxon>Metamonada</taxon>
        <taxon>Diplomonadida</taxon>
        <taxon>Hexamitidae</taxon>
        <taxon>Giardiinae</taxon>
        <taxon>Giardia</taxon>
    </lineage>
</organism>
<dbReference type="Proteomes" id="UP000018040">
    <property type="component" value="Unassembled WGS sequence"/>
</dbReference>
<evidence type="ECO:0000313" key="2">
    <source>
        <dbReference type="Proteomes" id="UP000018040"/>
    </source>
</evidence>
<dbReference type="EMBL" id="AHHH01000004">
    <property type="protein sequence ID" value="ESU45598.1"/>
    <property type="molecule type" value="Genomic_DNA"/>
</dbReference>